<protein>
    <submittedName>
        <fullName evidence="3">Uncharacterized protein</fullName>
    </submittedName>
</protein>
<evidence type="ECO:0000313" key="3">
    <source>
        <dbReference type="EMBL" id="KAJ8963547.1"/>
    </source>
</evidence>
<evidence type="ECO:0000313" key="4">
    <source>
        <dbReference type="Proteomes" id="UP001162156"/>
    </source>
</evidence>
<feature type="compositionally biased region" description="Polar residues" evidence="1">
    <location>
        <begin position="244"/>
        <end position="253"/>
    </location>
</feature>
<name>A0AAV8ZHS2_9CUCU</name>
<dbReference type="AlphaFoldDB" id="A0AAV8ZHS2"/>
<feature type="signal peptide" evidence="2">
    <location>
        <begin position="1"/>
        <end position="17"/>
    </location>
</feature>
<dbReference type="EMBL" id="JANEYF010001537">
    <property type="protein sequence ID" value="KAJ8963547.1"/>
    <property type="molecule type" value="Genomic_DNA"/>
</dbReference>
<keyword evidence="4" id="KW-1185">Reference proteome</keyword>
<keyword evidence="2" id="KW-0732">Signal</keyword>
<comment type="caution">
    <text evidence="3">The sequence shown here is derived from an EMBL/GenBank/DDBJ whole genome shotgun (WGS) entry which is preliminary data.</text>
</comment>
<organism evidence="3 4">
    <name type="scientific">Rhamnusium bicolor</name>
    <dbReference type="NCBI Taxonomy" id="1586634"/>
    <lineage>
        <taxon>Eukaryota</taxon>
        <taxon>Metazoa</taxon>
        <taxon>Ecdysozoa</taxon>
        <taxon>Arthropoda</taxon>
        <taxon>Hexapoda</taxon>
        <taxon>Insecta</taxon>
        <taxon>Pterygota</taxon>
        <taxon>Neoptera</taxon>
        <taxon>Endopterygota</taxon>
        <taxon>Coleoptera</taxon>
        <taxon>Polyphaga</taxon>
        <taxon>Cucujiformia</taxon>
        <taxon>Chrysomeloidea</taxon>
        <taxon>Cerambycidae</taxon>
        <taxon>Lepturinae</taxon>
        <taxon>Rhagiini</taxon>
        <taxon>Rhamnusium</taxon>
    </lineage>
</organism>
<feature type="compositionally biased region" description="Low complexity" evidence="1">
    <location>
        <begin position="126"/>
        <end position="140"/>
    </location>
</feature>
<evidence type="ECO:0000256" key="1">
    <source>
        <dbReference type="SAM" id="MobiDB-lite"/>
    </source>
</evidence>
<gene>
    <name evidence="3" type="ORF">NQ314_005552</name>
</gene>
<dbReference type="Proteomes" id="UP001162156">
    <property type="component" value="Unassembled WGS sequence"/>
</dbReference>
<feature type="region of interest" description="Disordered" evidence="1">
    <location>
        <begin position="229"/>
        <end position="284"/>
    </location>
</feature>
<evidence type="ECO:0000256" key="2">
    <source>
        <dbReference type="SAM" id="SignalP"/>
    </source>
</evidence>
<sequence length="284" mass="31474">MILHLLMLFVLTKVVLSQNTSPCPEVFTYEPRGSETDRWYGVISLRTSDDLIGIWLIIKLDRPAELLGLEAGPPVTVRFFVKYNAAQTVPSVNSIRLNGKTICTAQSNELKRMTPTLHISQVKPTSSSNNNQNSRPNTSHNGDDRPRVMKIPIPTGQVIKVKVVPPIDPVIMADQEIDLLIAVIKLQFRREWVSDEDFLITGSTRRPSSNSNTGSGLATIDSDLDFFPGDFANIQRPAPKRPTRPSQASNESPSCGRVVSRPSPLVAHGQETLPGRQPYTIEIR</sequence>
<accession>A0AAV8ZHS2</accession>
<proteinExistence type="predicted"/>
<feature type="chain" id="PRO_5043798875" evidence="2">
    <location>
        <begin position="18"/>
        <end position="284"/>
    </location>
</feature>
<feature type="region of interest" description="Disordered" evidence="1">
    <location>
        <begin position="120"/>
        <end position="149"/>
    </location>
</feature>
<reference evidence="3" key="1">
    <citation type="journal article" date="2023" name="Insect Mol. Biol.">
        <title>Genome sequencing provides insights into the evolution of gene families encoding plant cell wall-degrading enzymes in longhorned beetles.</title>
        <authorList>
            <person name="Shin N.R."/>
            <person name="Okamura Y."/>
            <person name="Kirsch R."/>
            <person name="Pauchet Y."/>
        </authorList>
    </citation>
    <scope>NUCLEOTIDE SEQUENCE</scope>
    <source>
        <strain evidence="3">RBIC_L_NR</strain>
    </source>
</reference>